<sequence>MDVDMDNYSHYISSQNISTSTSQLNSNMSSSCPVTAASPVRTTPFTFSPLSNSTPAKPSAGKISIPSLQERLSLMQEVFGDPDEEAYENTKGELESEYDDSGYFGARASEQETNEFLDSLGFPPAQASPNTRRIAGSRRVWSAQAGSRDPRIRAKAIQAIASSSTPPSPSRDLQSQAGQASHWHIYSTESRSSGFRGTPPLQMNQSEDVEMADT</sequence>
<comment type="caution">
    <text evidence="2">The sequence shown here is derived from an EMBL/GenBank/DDBJ whole genome shotgun (WGS) entry which is preliminary data.</text>
</comment>
<accession>A0ABR1K3T7</accession>
<proteinExistence type="predicted"/>
<protein>
    <submittedName>
        <fullName evidence="2">Uncharacterized protein</fullName>
    </submittedName>
</protein>
<feature type="compositionally biased region" description="Polar residues" evidence="1">
    <location>
        <begin position="187"/>
        <end position="206"/>
    </location>
</feature>
<dbReference type="EMBL" id="JBANRG010000001">
    <property type="protein sequence ID" value="KAK7472226.1"/>
    <property type="molecule type" value="Genomic_DNA"/>
</dbReference>
<organism evidence="2 3">
    <name type="scientific">Marasmiellus scandens</name>
    <dbReference type="NCBI Taxonomy" id="2682957"/>
    <lineage>
        <taxon>Eukaryota</taxon>
        <taxon>Fungi</taxon>
        <taxon>Dikarya</taxon>
        <taxon>Basidiomycota</taxon>
        <taxon>Agaricomycotina</taxon>
        <taxon>Agaricomycetes</taxon>
        <taxon>Agaricomycetidae</taxon>
        <taxon>Agaricales</taxon>
        <taxon>Marasmiineae</taxon>
        <taxon>Omphalotaceae</taxon>
        <taxon>Marasmiellus</taxon>
    </lineage>
</organism>
<evidence type="ECO:0000313" key="2">
    <source>
        <dbReference type="EMBL" id="KAK7472226.1"/>
    </source>
</evidence>
<feature type="region of interest" description="Disordered" evidence="1">
    <location>
        <begin position="119"/>
        <end position="214"/>
    </location>
</feature>
<gene>
    <name evidence="2" type="ORF">VKT23_000347</name>
</gene>
<reference evidence="2 3" key="1">
    <citation type="submission" date="2024-01" db="EMBL/GenBank/DDBJ databases">
        <title>A draft genome for the cacao thread blight pathogen Marasmiellus scandens.</title>
        <authorList>
            <person name="Baruah I.K."/>
            <person name="Leung J."/>
            <person name="Bukari Y."/>
            <person name="Amoako-Attah I."/>
            <person name="Meinhardt L.W."/>
            <person name="Bailey B.A."/>
            <person name="Cohen S.P."/>
        </authorList>
    </citation>
    <scope>NUCLEOTIDE SEQUENCE [LARGE SCALE GENOMIC DNA]</scope>
    <source>
        <strain evidence="2 3">GH-19</strain>
    </source>
</reference>
<name>A0ABR1K3T7_9AGAR</name>
<evidence type="ECO:0000256" key="1">
    <source>
        <dbReference type="SAM" id="MobiDB-lite"/>
    </source>
</evidence>
<dbReference type="Proteomes" id="UP001498398">
    <property type="component" value="Unassembled WGS sequence"/>
</dbReference>
<keyword evidence="3" id="KW-1185">Reference proteome</keyword>
<evidence type="ECO:0000313" key="3">
    <source>
        <dbReference type="Proteomes" id="UP001498398"/>
    </source>
</evidence>